<comment type="caution">
    <text evidence="19">The sequence shown here is derived from an EMBL/GenBank/DDBJ whole genome shotgun (WGS) entry which is preliminary data.</text>
</comment>
<evidence type="ECO:0000256" key="10">
    <source>
        <dbReference type="ARBA" id="ARBA00022847"/>
    </source>
</evidence>
<proteinExistence type="inferred from homology"/>
<dbReference type="Gene3D" id="1.20.1420.30">
    <property type="entry name" value="NCX, central ion-binding region"/>
    <property type="match status" value="2"/>
</dbReference>
<accession>A0A2T7PAI4</accession>
<feature type="transmembrane region" description="Helical" evidence="17">
    <location>
        <begin position="216"/>
        <end position="239"/>
    </location>
</feature>
<evidence type="ECO:0000256" key="16">
    <source>
        <dbReference type="ARBA" id="ARBA00023201"/>
    </source>
</evidence>
<evidence type="ECO:0000259" key="18">
    <source>
        <dbReference type="Pfam" id="PF01699"/>
    </source>
</evidence>
<dbReference type="InterPro" id="IPR004481">
    <property type="entry name" value="K/Na/Ca-exchanger"/>
</dbReference>
<keyword evidence="16" id="KW-0739">Sodium transport</keyword>
<dbReference type="PANTHER" id="PTHR10846">
    <property type="entry name" value="SODIUM/POTASSIUM/CALCIUM EXCHANGER"/>
    <property type="match status" value="1"/>
</dbReference>
<feature type="transmembrane region" description="Helical" evidence="17">
    <location>
        <begin position="369"/>
        <end position="393"/>
    </location>
</feature>
<keyword evidence="13" id="KW-0915">Sodium</keyword>
<dbReference type="InterPro" id="IPR044880">
    <property type="entry name" value="NCX_ion-bd_dom_sf"/>
</dbReference>
<evidence type="ECO:0000256" key="1">
    <source>
        <dbReference type="ARBA" id="ARBA00004141"/>
    </source>
</evidence>
<keyword evidence="12 17" id="KW-1133">Transmembrane helix</keyword>
<dbReference type="EMBL" id="PZQS01000005">
    <property type="protein sequence ID" value="PVD30430.1"/>
    <property type="molecule type" value="Genomic_DNA"/>
</dbReference>
<feature type="transmembrane region" description="Helical" evidence="17">
    <location>
        <begin position="405"/>
        <end position="427"/>
    </location>
</feature>
<feature type="transmembrane region" description="Helical" evidence="17">
    <location>
        <begin position="117"/>
        <end position="140"/>
    </location>
</feature>
<feature type="transmembrane region" description="Helical" evidence="17">
    <location>
        <begin position="246"/>
        <end position="265"/>
    </location>
</feature>
<protein>
    <recommendedName>
        <fullName evidence="18">Sodium/calcium exchanger membrane region domain-containing protein</fullName>
    </recommendedName>
</protein>
<evidence type="ECO:0000256" key="11">
    <source>
        <dbReference type="ARBA" id="ARBA00022958"/>
    </source>
</evidence>
<sequence>MWRKSSSVIAKLLCMWVFMGAYQFWSRSLSPGIARTKLGDIRHAADDRRRTADLKTLEAEDLNFQVENAGFFKGLDRTYPESRATSRHLLELVNCTPRAVEQFPWDFLTPQQRRNGVIIVHCIIALYMFLALAIVCDRYFVPALEVLCELLHMETDVAGATFMAAGSSAPELATAIIGVFVAKDDVGLGTVVGSAIYNVMFVISMCGLFATSGMKLHWWPMVRDCIAYLLSVVALIAVIADEQIQWYESVILLLMYVLYVVFMYFNERMEVYFVPRCTSCFRRSDSSNLHTETTILYNKVPNNGTQLENGNVFTFCLSTFQGIVSFSSGTFCLLAGWPFVVLLWVLGLPLSALMFLTVPDCRRPSCRKFFWLTFLLSLVWLSLYSFIMVWMITVVGYTFNVPDSVMSLTFIAFGVSLPDVVTSVLVVRDGLGDMAVSNAIGSNVFDILVCLGIPWFLKTCAINPGSRVPVYSEGLMYSSLMLLSTVVFLLVATHLNGWRLTKKYGLLLLVVYVLYTVLASLYELNIFGYFHPSECPSDY</sequence>
<dbReference type="GO" id="GO:0006874">
    <property type="term" value="P:intracellular calcium ion homeostasis"/>
    <property type="evidence" value="ECO:0007669"/>
    <property type="project" value="TreeGrafter"/>
</dbReference>
<evidence type="ECO:0000256" key="6">
    <source>
        <dbReference type="ARBA" id="ARBA00022568"/>
    </source>
</evidence>
<dbReference type="AlphaFoldDB" id="A0A2T7PAI4"/>
<evidence type="ECO:0000256" key="7">
    <source>
        <dbReference type="ARBA" id="ARBA00022692"/>
    </source>
</evidence>
<evidence type="ECO:0000256" key="4">
    <source>
        <dbReference type="ARBA" id="ARBA00022449"/>
    </source>
</evidence>
<dbReference type="STRING" id="400727.A0A2T7PAI4"/>
<evidence type="ECO:0000256" key="2">
    <source>
        <dbReference type="ARBA" id="ARBA00005364"/>
    </source>
</evidence>
<organism evidence="19 20">
    <name type="scientific">Pomacea canaliculata</name>
    <name type="common">Golden apple snail</name>
    <dbReference type="NCBI Taxonomy" id="400727"/>
    <lineage>
        <taxon>Eukaryota</taxon>
        <taxon>Metazoa</taxon>
        <taxon>Spiralia</taxon>
        <taxon>Lophotrochozoa</taxon>
        <taxon>Mollusca</taxon>
        <taxon>Gastropoda</taxon>
        <taxon>Caenogastropoda</taxon>
        <taxon>Architaenioglossa</taxon>
        <taxon>Ampullarioidea</taxon>
        <taxon>Ampullariidae</taxon>
        <taxon>Pomacea</taxon>
    </lineage>
</organism>
<dbReference type="PANTHER" id="PTHR10846:SF74">
    <property type="entry name" value="SODIUM_POTASSIUM_CALCIUM EXCHANGER CG1090-RELATED"/>
    <property type="match status" value="1"/>
</dbReference>
<feature type="transmembrane region" description="Helical" evidence="17">
    <location>
        <begin position="188"/>
        <end position="210"/>
    </location>
</feature>
<evidence type="ECO:0000256" key="17">
    <source>
        <dbReference type="SAM" id="Phobius"/>
    </source>
</evidence>
<feature type="domain" description="Sodium/calcium exchanger membrane region" evidence="18">
    <location>
        <begin position="370"/>
        <end position="519"/>
    </location>
</feature>
<keyword evidence="9" id="KW-0106">Calcium</keyword>
<name>A0A2T7PAI4_POMCA</name>
<keyword evidence="10" id="KW-0769">Symport</keyword>
<evidence type="ECO:0000256" key="9">
    <source>
        <dbReference type="ARBA" id="ARBA00022837"/>
    </source>
</evidence>
<keyword evidence="14" id="KW-0406">Ion transport</keyword>
<evidence type="ECO:0000256" key="12">
    <source>
        <dbReference type="ARBA" id="ARBA00022989"/>
    </source>
</evidence>
<keyword evidence="3" id="KW-0813">Transport</keyword>
<dbReference type="OrthoDB" id="2127281at2759"/>
<dbReference type="Proteomes" id="UP000245119">
    <property type="component" value="Linkage Group LG5"/>
</dbReference>
<feature type="transmembrane region" description="Helical" evidence="17">
    <location>
        <begin position="439"/>
        <end position="457"/>
    </location>
</feature>
<feature type="transmembrane region" description="Helical" evidence="17">
    <location>
        <begin position="335"/>
        <end position="357"/>
    </location>
</feature>
<comment type="subcellular location">
    <subcellularLocation>
        <location evidence="1">Membrane</location>
        <topology evidence="1">Multi-pass membrane protein</topology>
    </subcellularLocation>
</comment>
<dbReference type="GO" id="GO:0008273">
    <property type="term" value="F:calcium, potassium:sodium antiporter activity"/>
    <property type="evidence" value="ECO:0007669"/>
    <property type="project" value="TreeGrafter"/>
</dbReference>
<keyword evidence="5" id="KW-0633">Potassium transport</keyword>
<evidence type="ECO:0000256" key="8">
    <source>
        <dbReference type="ARBA" id="ARBA00022729"/>
    </source>
</evidence>
<keyword evidence="20" id="KW-1185">Reference proteome</keyword>
<evidence type="ECO:0000313" key="20">
    <source>
        <dbReference type="Proteomes" id="UP000245119"/>
    </source>
</evidence>
<dbReference type="NCBIfam" id="TIGR00367">
    <property type="entry name" value="calcium/sodium antiporter"/>
    <property type="match status" value="1"/>
</dbReference>
<dbReference type="FunFam" id="1.20.1420.30:FF:000004">
    <property type="entry name" value="Sodium/potassium/calcium exchanger 2 isoform 1"/>
    <property type="match status" value="1"/>
</dbReference>
<keyword evidence="8" id="KW-0732">Signal</keyword>
<feature type="transmembrane region" description="Helical" evidence="17">
    <location>
        <begin position="504"/>
        <end position="522"/>
    </location>
</feature>
<evidence type="ECO:0000256" key="15">
    <source>
        <dbReference type="ARBA" id="ARBA00023136"/>
    </source>
</evidence>
<feature type="domain" description="Sodium/calcium exchanger membrane region" evidence="18">
    <location>
        <begin position="123"/>
        <end position="265"/>
    </location>
</feature>
<keyword evidence="7 17" id="KW-0812">Transmembrane</keyword>
<comment type="similarity">
    <text evidence="2">Belongs to the Ca(2+):cation antiporter (CaCA) (TC 2.A.19) family. SLC24A subfamily.</text>
</comment>
<keyword evidence="15 17" id="KW-0472">Membrane</keyword>
<evidence type="ECO:0000256" key="14">
    <source>
        <dbReference type="ARBA" id="ARBA00023065"/>
    </source>
</evidence>
<feature type="transmembrane region" description="Helical" evidence="17">
    <location>
        <begin position="160"/>
        <end position="181"/>
    </location>
</feature>
<keyword evidence="4" id="KW-0050">Antiport</keyword>
<reference evidence="19 20" key="1">
    <citation type="submission" date="2018-04" db="EMBL/GenBank/DDBJ databases">
        <title>The genome of golden apple snail Pomacea canaliculata provides insight into stress tolerance and invasive adaptation.</title>
        <authorList>
            <person name="Liu C."/>
            <person name="Liu B."/>
            <person name="Ren Y."/>
            <person name="Zhang Y."/>
            <person name="Wang H."/>
            <person name="Li S."/>
            <person name="Jiang F."/>
            <person name="Yin L."/>
            <person name="Zhang G."/>
            <person name="Qian W."/>
            <person name="Fan W."/>
        </authorList>
    </citation>
    <scope>NUCLEOTIDE SEQUENCE [LARGE SCALE GENOMIC DNA]</scope>
    <source>
        <strain evidence="19">SZHN2017</strain>
        <tissue evidence="19">Muscle</tissue>
    </source>
</reference>
<dbReference type="GO" id="GO:0005262">
    <property type="term" value="F:calcium channel activity"/>
    <property type="evidence" value="ECO:0007669"/>
    <property type="project" value="TreeGrafter"/>
</dbReference>
<feature type="transmembrane region" description="Helical" evidence="17">
    <location>
        <begin position="477"/>
        <end position="497"/>
    </location>
</feature>
<gene>
    <name evidence="19" type="ORF">C0Q70_09696</name>
</gene>
<evidence type="ECO:0000256" key="13">
    <source>
        <dbReference type="ARBA" id="ARBA00023053"/>
    </source>
</evidence>
<dbReference type="Pfam" id="PF01699">
    <property type="entry name" value="Na_Ca_ex"/>
    <property type="match status" value="2"/>
</dbReference>
<keyword evidence="6" id="KW-0109">Calcium transport</keyword>
<keyword evidence="11" id="KW-0630">Potassium</keyword>
<dbReference type="FunFam" id="1.20.1420.30:FF:000009">
    <property type="entry name" value="sodium/potassium/calcium exchanger 5 isoform X2"/>
    <property type="match status" value="1"/>
</dbReference>
<dbReference type="InterPro" id="IPR004837">
    <property type="entry name" value="NaCa_Exmemb"/>
</dbReference>
<dbReference type="GO" id="GO:0005886">
    <property type="term" value="C:plasma membrane"/>
    <property type="evidence" value="ECO:0007669"/>
    <property type="project" value="TreeGrafter"/>
</dbReference>
<evidence type="ECO:0000313" key="19">
    <source>
        <dbReference type="EMBL" id="PVD30430.1"/>
    </source>
</evidence>
<evidence type="ECO:0000256" key="5">
    <source>
        <dbReference type="ARBA" id="ARBA00022538"/>
    </source>
</evidence>
<evidence type="ECO:0000256" key="3">
    <source>
        <dbReference type="ARBA" id="ARBA00022448"/>
    </source>
</evidence>
<dbReference type="GO" id="GO:0015293">
    <property type="term" value="F:symporter activity"/>
    <property type="evidence" value="ECO:0007669"/>
    <property type="project" value="UniProtKB-KW"/>
</dbReference>